<feature type="transmembrane region" description="Helical" evidence="8">
    <location>
        <begin position="21"/>
        <end position="42"/>
    </location>
</feature>
<dbReference type="AlphaFoldDB" id="A0A9X2DXN1"/>
<feature type="transmembrane region" description="Helical" evidence="8">
    <location>
        <begin position="239"/>
        <end position="262"/>
    </location>
</feature>
<name>A0A9X2DXN1_9MICO</name>
<dbReference type="Proteomes" id="UP001155240">
    <property type="component" value="Unassembled WGS sequence"/>
</dbReference>
<dbReference type="GO" id="GO:0022857">
    <property type="term" value="F:transmembrane transporter activity"/>
    <property type="evidence" value="ECO:0007669"/>
    <property type="project" value="InterPro"/>
</dbReference>
<protein>
    <submittedName>
        <fullName evidence="9">Iron ABC transporter permease</fullName>
    </submittedName>
</protein>
<gene>
    <name evidence="9" type="ORF">NB037_08595</name>
</gene>
<evidence type="ECO:0000256" key="4">
    <source>
        <dbReference type="ARBA" id="ARBA00022475"/>
    </source>
</evidence>
<evidence type="ECO:0000256" key="1">
    <source>
        <dbReference type="ARBA" id="ARBA00004651"/>
    </source>
</evidence>
<feature type="transmembrane region" description="Helical" evidence="8">
    <location>
        <begin position="106"/>
        <end position="128"/>
    </location>
</feature>
<keyword evidence="5 8" id="KW-0812">Transmembrane</keyword>
<dbReference type="RefSeq" id="WP_251945119.1">
    <property type="nucleotide sequence ID" value="NZ_JAMRYM010000028.1"/>
</dbReference>
<feature type="transmembrane region" description="Helical" evidence="8">
    <location>
        <begin position="209"/>
        <end position="227"/>
    </location>
</feature>
<keyword evidence="4" id="KW-1003">Cell membrane</keyword>
<feature type="transmembrane region" description="Helical" evidence="8">
    <location>
        <begin position="134"/>
        <end position="152"/>
    </location>
</feature>
<keyword evidence="7 8" id="KW-0472">Membrane</keyword>
<accession>A0A9X2DXN1</accession>
<dbReference type="SUPFAM" id="SSF81345">
    <property type="entry name" value="ABC transporter involved in vitamin B12 uptake, BtuC"/>
    <property type="match status" value="1"/>
</dbReference>
<proteinExistence type="inferred from homology"/>
<dbReference type="PANTHER" id="PTHR30472">
    <property type="entry name" value="FERRIC ENTEROBACTIN TRANSPORT SYSTEM PERMEASE PROTEIN"/>
    <property type="match status" value="1"/>
</dbReference>
<comment type="subcellular location">
    <subcellularLocation>
        <location evidence="1">Cell membrane</location>
        <topology evidence="1">Multi-pass membrane protein</topology>
    </subcellularLocation>
</comment>
<dbReference type="Gene3D" id="1.10.3470.10">
    <property type="entry name" value="ABC transporter involved in vitamin B12 uptake, BtuC"/>
    <property type="match status" value="1"/>
</dbReference>
<evidence type="ECO:0000256" key="2">
    <source>
        <dbReference type="ARBA" id="ARBA00007935"/>
    </source>
</evidence>
<sequence>MSAGILVVRAGVVSLRLRTGPMIVFAALVILAVVLFGVSISAGSTWVSPLKIIEALGGGGSRAVQYQVFTLRLPRAVIGAGAGAALAISGALLQSAVRNPVASPDVLGITSGASVGAASVHILGWRVFDAPLTTSLPLAALLGGSIAAALVFAISRGSAGGIRLILVGIGINAALVGILQGLLFIGGTFDVMQAQLWLTGDLSSDPHRILPLVTALAVTACAALAMSRSVTAMQLGDDVAHGVGVAVGRTFAAMLVTSVIAASVAVSAAGPLGFVALASPQLTRFLIRDTRPPLGCSAACGAVLVLAADLAARTLFSSTVSVGLLTAIVGGPILIALMVRQVRSPA</sequence>
<evidence type="ECO:0000313" key="10">
    <source>
        <dbReference type="Proteomes" id="UP001155240"/>
    </source>
</evidence>
<dbReference type="EMBL" id="JAMRYM010000028">
    <property type="protein sequence ID" value="MCM6762473.1"/>
    <property type="molecule type" value="Genomic_DNA"/>
</dbReference>
<dbReference type="GO" id="GO:0033214">
    <property type="term" value="P:siderophore-iron import into cell"/>
    <property type="evidence" value="ECO:0007669"/>
    <property type="project" value="TreeGrafter"/>
</dbReference>
<feature type="transmembrane region" description="Helical" evidence="8">
    <location>
        <begin position="76"/>
        <end position="94"/>
    </location>
</feature>
<evidence type="ECO:0000256" key="5">
    <source>
        <dbReference type="ARBA" id="ARBA00022692"/>
    </source>
</evidence>
<feature type="transmembrane region" description="Helical" evidence="8">
    <location>
        <begin position="164"/>
        <end position="189"/>
    </location>
</feature>
<reference evidence="9" key="1">
    <citation type="submission" date="2022-06" db="EMBL/GenBank/DDBJ databases">
        <title>Whole genome shotgun sequencing (WGS) of Rathayibacter sp. ZW T2_19, isolated from stored onions (Allium cepa).</title>
        <authorList>
            <person name="Stoll D.A."/>
            <person name="Huch M."/>
        </authorList>
    </citation>
    <scope>NUCLEOTIDE SEQUENCE</scope>
    <source>
        <strain evidence="9">ZW T2_19</strain>
    </source>
</reference>
<dbReference type="InterPro" id="IPR037294">
    <property type="entry name" value="ABC_BtuC-like"/>
</dbReference>
<dbReference type="GO" id="GO:0005886">
    <property type="term" value="C:plasma membrane"/>
    <property type="evidence" value="ECO:0007669"/>
    <property type="project" value="UniProtKB-SubCell"/>
</dbReference>
<evidence type="ECO:0000256" key="6">
    <source>
        <dbReference type="ARBA" id="ARBA00022989"/>
    </source>
</evidence>
<keyword evidence="10" id="KW-1185">Reference proteome</keyword>
<evidence type="ECO:0000256" key="7">
    <source>
        <dbReference type="ARBA" id="ARBA00023136"/>
    </source>
</evidence>
<dbReference type="PANTHER" id="PTHR30472:SF24">
    <property type="entry name" value="FERRIC ENTEROBACTIN TRANSPORT SYSTEM PERMEASE PROTEIN FEPG"/>
    <property type="match status" value="1"/>
</dbReference>
<keyword evidence="6 8" id="KW-1133">Transmembrane helix</keyword>
<evidence type="ECO:0000256" key="8">
    <source>
        <dbReference type="SAM" id="Phobius"/>
    </source>
</evidence>
<dbReference type="InterPro" id="IPR000522">
    <property type="entry name" value="ABC_transptr_permease_BtuC"/>
</dbReference>
<comment type="caution">
    <text evidence="9">The sequence shown here is derived from an EMBL/GenBank/DDBJ whole genome shotgun (WGS) entry which is preliminary data.</text>
</comment>
<organism evidence="9 10">
    <name type="scientific">Rathayibacter rubneri</name>
    <dbReference type="NCBI Taxonomy" id="2950106"/>
    <lineage>
        <taxon>Bacteria</taxon>
        <taxon>Bacillati</taxon>
        <taxon>Actinomycetota</taxon>
        <taxon>Actinomycetes</taxon>
        <taxon>Micrococcales</taxon>
        <taxon>Microbacteriaceae</taxon>
        <taxon>Rathayibacter</taxon>
    </lineage>
</organism>
<evidence type="ECO:0000256" key="3">
    <source>
        <dbReference type="ARBA" id="ARBA00022448"/>
    </source>
</evidence>
<evidence type="ECO:0000313" key="9">
    <source>
        <dbReference type="EMBL" id="MCM6762473.1"/>
    </source>
</evidence>
<keyword evidence="3" id="KW-0813">Transport</keyword>
<dbReference type="Pfam" id="PF01032">
    <property type="entry name" value="FecCD"/>
    <property type="match status" value="1"/>
</dbReference>
<comment type="similarity">
    <text evidence="2">Belongs to the binding-protein-dependent transport system permease family. FecCD subfamily.</text>
</comment>
<feature type="transmembrane region" description="Helical" evidence="8">
    <location>
        <begin position="318"/>
        <end position="339"/>
    </location>
</feature>